<name>A0ACB9J227_9ASTR</name>
<evidence type="ECO:0000313" key="1">
    <source>
        <dbReference type="EMBL" id="KAI3813806.1"/>
    </source>
</evidence>
<dbReference type="Proteomes" id="UP001056120">
    <property type="component" value="Linkage Group LG06"/>
</dbReference>
<dbReference type="EMBL" id="CM042023">
    <property type="protein sequence ID" value="KAI3813806.1"/>
    <property type="molecule type" value="Genomic_DNA"/>
</dbReference>
<accession>A0ACB9J227</accession>
<proteinExistence type="predicted"/>
<comment type="caution">
    <text evidence="1">The sequence shown here is derived from an EMBL/GenBank/DDBJ whole genome shotgun (WGS) entry which is preliminary data.</text>
</comment>
<organism evidence="1 2">
    <name type="scientific">Smallanthus sonchifolius</name>
    <dbReference type="NCBI Taxonomy" id="185202"/>
    <lineage>
        <taxon>Eukaryota</taxon>
        <taxon>Viridiplantae</taxon>
        <taxon>Streptophyta</taxon>
        <taxon>Embryophyta</taxon>
        <taxon>Tracheophyta</taxon>
        <taxon>Spermatophyta</taxon>
        <taxon>Magnoliopsida</taxon>
        <taxon>eudicotyledons</taxon>
        <taxon>Gunneridae</taxon>
        <taxon>Pentapetalae</taxon>
        <taxon>asterids</taxon>
        <taxon>campanulids</taxon>
        <taxon>Asterales</taxon>
        <taxon>Asteraceae</taxon>
        <taxon>Asteroideae</taxon>
        <taxon>Heliantheae alliance</taxon>
        <taxon>Millerieae</taxon>
        <taxon>Smallanthus</taxon>
    </lineage>
</organism>
<reference evidence="2" key="1">
    <citation type="journal article" date="2022" name="Mol. Ecol. Resour.">
        <title>The genomes of chicory, endive, great burdock and yacon provide insights into Asteraceae palaeo-polyploidization history and plant inulin production.</title>
        <authorList>
            <person name="Fan W."/>
            <person name="Wang S."/>
            <person name="Wang H."/>
            <person name="Wang A."/>
            <person name="Jiang F."/>
            <person name="Liu H."/>
            <person name="Zhao H."/>
            <person name="Xu D."/>
            <person name="Zhang Y."/>
        </authorList>
    </citation>
    <scope>NUCLEOTIDE SEQUENCE [LARGE SCALE GENOMIC DNA]</scope>
    <source>
        <strain evidence="2">cv. Yunnan</strain>
    </source>
</reference>
<reference evidence="1 2" key="2">
    <citation type="journal article" date="2022" name="Mol. Ecol. Resour.">
        <title>The genomes of chicory, endive, great burdock and yacon provide insights into Asteraceae paleo-polyploidization history and plant inulin production.</title>
        <authorList>
            <person name="Fan W."/>
            <person name="Wang S."/>
            <person name="Wang H."/>
            <person name="Wang A."/>
            <person name="Jiang F."/>
            <person name="Liu H."/>
            <person name="Zhao H."/>
            <person name="Xu D."/>
            <person name="Zhang Y."/>
        </authorList>
    </citation>
    <scope>NUCLEOTIDE SEQUENCE [LARGE SCALE GENOMIC DNA]</scope>
    <source>
        <strain evidence="2">cv. Yunnan</strain>
        <tissue evidence="1">Leaves</tissue>
    </source>
</reference>
<gene>
    <name evidence="1" type="ORF">L1987_18541</name>
</gene>
<keyword evidence="2" id="KW-1185">Reference proteome</keyword>
<sequence length="94" mass="10494">MRVLMLWYGASNLFMMLLPLGWPLPATRAMELSIKMFSPPQLIASKKDGVKGRNDGKEKFSFTDLTVLRALSTTSFDLCSKFNAQAAQKPYSST</sequence>
<evidence type="ECO:0000313" key="2">
    <source>
        <dbReference type="Proteomes" id="UP001056120"/>
    </source>
</evidence>
<protein>
    <submittedName>
        <fullName evidence="1">Uncharacterized protein</fullName>
    </submittedName>
</protein>